<dbReference type="InterPro" id="IPR025110">
    <property type="entry name" value="AMP-bd_C"/>
</dbReference>
<dbReference type="Pfam" id="PF00501">
    <property type="entry name" value="AMP-binding"/>
    <property type="match status" value="1"/>
</dbReference>
<sequence>MTFATKPEAFRLSLQQRGIAEPGAESLQATVAILIEAPAGTGRAALERALAGLVARHEILRTRYRPVAGSSYPVQEPWPDLAAAWKTLDGAPADEELLVAARGLIDAQGGAVLGVVFHDAGPAGVRLAMAAPRCSLDLRGIQDLAQACAASATASRTDGAAQEDPLQYADYAAWQAELLESALGQEGMRYWQARAGDAGTPPRLPFERKRCGAEFAGRGAVSGHGERRALGDAQARALREGAAQAGTTLETVALAWWSAFVARQAGADTVSVQWWLGDRQDELLGALGNFAVRLPVSLALDPGHDGPALARAVQAQCREAASWHECFDPAAHAEWRAREGREAAGVEFEYVPIAPLPAGWRVAALQSQGTAARLRCELQEGPNGMALIWHSDGAFDEATLAAWHRQFARSLEDLAAGQGPWTDARLLDAADRDAVLRAGHVGEATHTPVKTGLHGLFEAQARQRPHHPALRCGRRQLTYGELDARAQALALRLGEAGVGPGDLVGVLIGRSEQAVVAMLGVLKAGAAYVPIDPAYPAARVQYVLADAGIRTVVAAQTDLPALADPGLRVIALDGELARAGIPRLPMAVAPDSLAYVIYTSGSTGKPKGVQISHANAVASTLARHACYEKEPVTAYLLLSSFSFDSSVAGIYWTLSQGGTLCIPTEDEYQDPVRIAQLVRESSISHLLALPSFYRQLVESVAQGPLRCVVVAGEACHPDVVAAHARHVPAAALVNEYGPTEGTVWSHAWRIDPADGEERIPIGYPVGGTTSVVLDHRLEPCPPGMAGELYIGGAGIARGYLGRAVLTAERFVADPFVSGQRLYRTGDLARLRLDGVVEYLGRIDHQVKIRGHRIELGEIETLLLAQPGVDEAVVVALEGRLVAYLSPALGAGAEQALRRALEHALPAYMVPSALVALAQLPHTPNGKVDRQALPHPDSVRERDYEPPQNAREEAFCAIWRDVLNVGRVGRGDNFFELGGDSILGLQIVARLRKAGWRIAPKQLFECQTIARLAGEAQAIETAQEMTQVEGDVPLAPIQAAFFALPVPQRNHWNQSVLLRPRGALDLPAFAKALAAVLGHHDALRLRFEEGGAGVVRQFYGPQGDAADVLWQRSAGHAGDLLTLCEQAQRSLDLERGPLLRALAVELPDASWRVLLVVHHLAVDGVSWRILLEDLQAAYEQARAGRDVVLPAKTASYKDWTLSQHARGQELCGEPAHWLALADIPGPALPCARPEGAHTLADAAVETLVLDVEQTAALLKEAPAAYRTQANDLLLTALAQAVSAWTGEPRVWIDLEGHGRGDSGNGLDVSRTVGWFTAVHPVVLDASGAPGAAIKRVKERLRAVPHHGVDHGLLRHFGTEAQRAALAGLPRPQILFNYLGQFDGSFDGSTQWLPAQEPVGASQDPAAPLEYELALNGQVLDGRLTLNLTYSAARHDAATMHGLLEGLREALVALTAHCLGCPRGATPSDFPLAGLAQQDLDRLPLPLEAVQDLYPLSPMQQGMLFHSAFDAGGAAYINQLRIDVAGLDSARFEQAWQAALVRHEALRTGFLQGDVPLQWVARGVAAPFTHHDWGTHADIEAALDRLAKEELDRGFNLAEPPLMRFVLVRRPDGRHHFIWTHHHLLMDGWSAAQVLGEVLRQYGGASISTPSGQYRDYIDWLARHDAQASRRYWRAQVARIGEPTRAALALPRREDGAGQGEQQLQIDAARAHQLAQWASAQHVTLNTLVQGAWAHVLARCLGRDAVCFGATVAGRPDELPQAQQTVGVFINTLPVAVDMPAHMPVGDWLRMLQASNLAAREHETLPLQDIQRLGGQGAQAYFDSIVVFENYPVDGVLRDAQSLGLEFDGLRAREETNYPVTLVVAHSGPLSIVLRHARKDVDARTAGFLLQALDQQLAALSRDAGAPLGSIALSVARGPDFPSHGEAVHVEAKTVHRQIEEQAQRTPDAVAVVFGGQTLSYAELNARAN</sequence>
<dbReference type="InterPro" id="IPR036736">
    <property type="entry name" value="ACP-like_sf"/>
</dbReference>
<dbReference type="InterPro" id="IPR023213">
    <property type="entry name" value="CAT-like_dom_sf"/>
</dbReference>
<dbReference type="InterPro" id="IPR045851">
    <property type="entry name" value="AMP-bd_C_sf"/>
</dbReference>
<proteinExistence type="predicted"/>
<dbReference type="FunFam" id="3.40.50.12780:FF:000012">
    <property type="entry name" value="Non-ribosomal peptide synthetase"/>
    <property type="match status" value="1"/>
</dbReference>
<dbReference type="InterPro" id="IPR000873">
    <property type="entry name" value="AMP-dep_synth/lig_dom"/>
</dbReference>
<protein>
    <submittedName>
        <fullName evidence="6">Non-ribosomal peptide synthase protein (TIGR01720 family)/amino acid adenylation domain-containing protein</fullName>
    </submittedName>
</protein>
<evidence type="ECO:0000256" key="1">
    <source>
        <dbReference type="ARBA" id="ARBA00001957"/>
    </source>
</evidence>
<evidence type="ECO:0000313" key="6">
    <source>
        <dbReference type="EMBL" id="RAR75305.1"/>
    </source>
</evidence>
<evidence type="ECO:0000256" key="2">
    <source>
        <dbReference type="ARBA" id="ARBA00022450"/>
    </source>
</evidence>
<evidence type="ECO:0000313" key="7">
    <source>
        <dbReference type="Proteomes" id="UP000248856"/>
    </source>
</evidence>
<name>A0A328YR83_9BURK</name>
<feature type="compositionally biased region" description="Basic and acidic residues" evidence="4">
    <location>
        <begin position="926"/>
        <end position="945"/>
    </location>
</feature>
<feature type="region of interest" description="Disordered" evidence="4">
    <location>
        <begin position="924"/>
        <end position="945"/>
    </location>
</feature>
<dbReference type="CDD" id="cd19534">
    <property type="entry name" value="E_NRPS"/>
    <property type="match status" value="1"/>
</dbReference>
<evidence type="ECO:0000256" key="3">
    <source>
        <dbReference type="ARBA" id="ARBA00022553"/>
    </source>
</evidence>
<dbReference type="InterPro" id="IPR006162">
    <property type="entry name" value="Ppantetheine_attach_site"/>
</dbReference>
<evidence type="ECO:0000259" key="5">
    <source>
        <dbReference type="PROSITE" id="PS50075"/>
    </source>
</evidence>
<dbReference type="PANTHER" id="PTHR45398">
    <property type="match status" value="1"/>
</dbReference>
<keyword evidence="3" id="KW-0597">Phosphoprotein</keyword>
<feature type="domain" description="Carrier" evidence="5">
    <location>
        <begin position="945"/>
        <end position="1019"/>
    </location>
</feature>
<dbReference type="InterPro" id="IPR010071">
    <property type="entry name" value="AA_adenyl_dom"/>
</dbReference>
<dbReference type="OrthoDB" id="6297021at2"/>
<dbReference type="CDD" id="cd19543">
    <property type="entry name" value="DCL_NRPS"/>
    <property type="match status" value="1"/>
</dbReference>
<dbReference type="SUPFAM" id="SSF47336">
    <property type="entry name" value="ACP-like"/>
    <property type="match status" value="1"/>
</dbReference>
<comment type="cofactor">
    <cofactor evidence="1">
        <name>pantetheine 4'-phosphate</name>
        <dbReference type="ChEBI" id="CHEBI:47942"/>
    </cofactor>
</comment>
<dbReference type="InterPro" id="IPR009081">
    <property type="entry name" value="PP-bd_ACP"/>
</dbReference>
<dbReference type="FunFam" id="2.30.38.10:FF:000001">
    <property type="entry name" value="Non-ribosomal peptide synthetase PvdI"/>
    <property type="match status" value="1"/>
</dbReference>
<dbReference type="PANTHER" id="PTHR45398:SF1">
    <property type="entry name" value="ENZYME, PUTATIVE (JCVI)-RELATED"/>
    <property type="match status" value="1"/>
</dbReference>
<keyword evidence="7" id="KW-1185">Reference proteome</keyword>
<dbReference type="Gene3D" id="3.30.300.30">
    <property type="match status" value="1"/>
</dbReference>
<comment type="caution">
    <text evidence="6">The sequence shown here is derived from an EMBL/GenBank/DDBJ whole genome shotgun (WGS) entry which is preliminary data.</text>
</comment>
<dbReference type="Gene3D" id="3.40.50.12780">
    <property type="entry name" value="N-terminal domain of ligase-like"/>
    <property type="match status" value="1"/>
</dbReference>
<dbReference type="PROSITE" id="PS50075">
    <property type="entry name" value="CARRIER"/>
    <property type="match status" value="1"/>
</dbReference>
<dbReference type="Pfam" id="PF13193">
    <property type="entry name" value="AMP-binding_C"/>
    <property type="match status" value="1"/>
</dbReference>
<dbReference type="Pfam" id="PF00668">
    <property type="entry name" value="Condensation"/>
    <property type="match status" value="3"/>
</dbReference>
<dbReference type="EMBL" id="QLTA01000062">
    <property type="protein sequence ID" value="RAR75305.1"/>
    <property type="molecule type" value="Genomic_DNA"/>
</dbReference>
<dbReference type="SUPFAM" id="SSF56801">
    <property type="entry name" value="Acetyl-CoA synthetase-like"/>
    <property type="match status" value="2"/>
</dbReference>
<dbReference type="GO" id="GO:0003824">
    <property type="term" value="F:catalytic activity"/>
    <property type="evidence" value="ECO:0007669"/>
    <property type="project" value="InterPro"/>
</dbReference>
<accession>A0A328YR83</accession>
<dbReference type="Gene3D" id="3.30.559.30">
    <property type="entry name" value="Nonribosomal peptide synthetase, condensation domain"/>
    <property type="match status" value="3"/>
</dbReference>
<dbReference type="CDD" id="cd05930">
    <property type="entry name" value="A_NRPS"/>
    <property type="match status" value="1"/>
</dbReference>
<dbReference type="SUPFAM" id="SSF52777">
    <property type="entry name" value="CoA-dependent acyltransferases"/>
    <property type="match status" value="6"/>
</dbReference>
<dbReference type="InterPro" id="IPR001242">
    <property type="entry name" value="Condensation_dom"/>
</dbReference>
<evidence type="ECO:0000256" key="4">
    <source>
        <dbReference type="SAM" id="MobiDB-lite"/>
    </source>
</evidence>
<organism evidence="6 7">
    <name type="scientific">Paracidovorax anthurii</name>
    <dbReference type="NCBI Taxonomy" id="78229"/>
    <lineage>
        <taxon>Bacteria</taxon>
        <taxon>Pseudomonadati</taxon>
        <taxon>Pseudomonadota</taxon>
        <taxon>Betaproteobacteria</taxon>
        <taxon>Burkholderiales</taxon>
        <taxon>Comamonadaceae</taxon>
        <taxon>Paracidovorax</taxon>
    </lineage>
</organism>
<keyword evidence="2" id="KW-0596">Phosphopantetheine</keyword>
<feature type="non-terminal residue" evidence="6">
    <location>
        <position position="1967"/>
    </location>
</feature>
<gene>
    <name evidence="6" type="ORF">AX018_106218</name>
</gene>
<dbReference type="Pfam" id="PF00550">
    <property type="entry name" value="PP-binding"/>
    <property type="match status" value="1"/>
</dbReference>
<dbReference type="InterPro" id="IPR010060">
    <property type="entry name" value="NRPS_synth"/>
</dbReference>
<reference evidence="6 7" key="1">
    <citation type="submission" date="2018-06" db="EMBL/GenBank/DDBJ databases">
        <title>Genomic Encyclopedia of Archaeal and Bacterial Type Strains, Phase II (KMG-II): from individual species to whole genera.</title>
        <authorList>
            <person name="Goeker M."/>
        </authorList>
    </citation>
    <scope>NUCLEOTIDE SEQUENCE [LARGE SCALE GENOMIC DNA]</scope>
    <source>
        <strain evidence="6 7">CFPB 3232</strain>
    </source>
</reference>
<dbReference type="Gene3D" id="2.30.38.10">
    <property type="entry name" value="Luciferase, Domain 3"/>
    <property type="match status" value="1"/>
</dbReference>
<dbReference type="Proteomes" id="UP000248856">
    <property type="component" value="Unassembled WGS sequence"/>
</dbReference>
<dbReference type="NCBIfam" id="TIGR01733">
    <property type="entry name" value="AA-adenyl-dom"/>
    <property type="match status" value="1"/>
</dbReference>
<dbReference type="InterPro" id="IPR042099">
    <property type="entry name" value="ANL_N_sf"/>
</dbReference>
<dbReference type="FunFam" id="3.40.50.980:FF:000001">
    <property type="entry name" value="Non-ribosomal peptide synthetase"/>
    <property type="match status" value="1"/>
</dbReference>
<dbReference type="Gene3D" id="3.40.50.980">
    <property type="match status" value="2"/>
</dbReference>
<dbReference type="Gene3D" id="1.10.1200.10">
    <property type="entry name" value="ACP-like"/>
    <property type="match status" value="1"/>
</dbReference>
<dbReference type="RefSeq" id="WP_111881698.1">
    <property type="nucleotide sequence ID" value="NZ_QLTA01000062.1"/>
</dbReference>
<dbReference type="InterPro" id="IPR020845">
    <property type="entry name" value="AMP-binding_CS"/>
</dbReference>
<dbReference type="FunFam" id="1.10.1200.10:FF:000005">
    <property type="entry name" value="Nonribosomal peptide synthetase 1"/>
    <property type="match status" value="1"/>
</dbReference>
<dbReference type="PROSITE" id="PS00455">
    <property type="entry name" value="AMP_BINDING"/>
    <property type="match status" value="1"/>
</dbReference>
<dbReference type="PROSITE" id="PS00012">
    <property type="entry name" value="PHOSPHOPANTETHEINE"/>
    <property type="match status" value="1"/>
</dbReference>
<dbReference type="Gene3D" id="3.30.559.10">
    <property type="entry name" value="Chloramphenicol acetyltransferase-like domain"/>
    <property type="match status" value="3"/>
</dbReference>
<dbReference type="NCBIfam" id="TIGR01720">
    <property type="entry name" value="NRPS-para261"/>
    <property type="match status" value="1"/>
</dbReference>